<keyword evidence="2" id="KW-1185">Reference proteome</keyword>
<proteinExistence type="predicted"/>
<protein>
    <submittedName>
        <fullName evidence="1">Uncharacterized protein</fullName>
    </submittedName>
</protein>
<organism evidence="1 2">
    <name type="scientific">Eretmocerus hayati</name>
    <dbReference type="NCBI Taxonomy" id="131215"/>
    <lineage>
        <taxon>Eukaryota</taxon>
        <taxon>Metazoa</taxon>
        <taxon>Ecdysozoa</taxon>
        <taxon>Arthropoda</taxon>
        <taxon>Hexapoda</taxon>
        <taxon>Insecta</taxon>
        <taxon>Pterygota</taxon>
        <taxon>Neoptera</taxon>
        <taxon>Endopterygota</taxon>
        <taxon>Hymenoptera</taxon>
        <taxon>Apocrita</taxon>
        <taxon>Proctotrupomorpha</taxon>
        <taxon>Chalcidoidea</taxon>
        <taxon>Aphelinidae</taxon>
        <taxon>Aphelininae</taxon>
        <taxon>Eretmocerus</taxon>
    </lineage>
</organism>
<gene>
    <name evidence="1" type="ORF">QAD02_019817</name>
</gene>
<evidence type="ECO:0000313" key="2">
    <source>
        <dbReference type="Proteomes" id="UP001239111"/>
    </source>
</evidence>
<dbReference type="Proteomes" id="UP001239111">
    <property type="component" value="Chromosome 1"/>
</dbReference>
<sequence>MKGTEEGLSTPERESFYNELHTVSVWSTTEEFSKFLSDHPEMTKGGMNWMLEKAIKNKNLKIIQLLLALGVGVDYLNDINQTAIHLAVRTDYLEITDYLFSFSDINVNPVDCEGVSHFHVACMAGNAEIVEHFLQNGVDVNLGCRDCSDDRWKPSFSPLHFAVQNVRLRVVESLLRNGADPNAKDSLGMTPLHLICSGISKRMKKLIKRQDFLFNEKVLDAFLEPHDELSIMKILVQYGVNVEVKDVSGNTPLFYIFQQDYIEEINSMFHPYICDVRLKWKVINEIKKRQKEKVEFLLQSNASLSGYNNSGDTVLHMAIRNVKFSRSPKAIPDINLNDNCDVGIIEILVRQSIDINVRDDKNETPLQLAVSILSYDIVALLLDYGADINSIVFYSENDGFFQYYKGIVPCLKATDNLMKMIELLQGKGLQLNEEAIIVILKFLVNTNYNRWPTDLKRENFPFKLKNILELGTELDVRRVLEKILVSTGHFSEHSMKEQMLKQLEEHLSLMEHGGLSVTKEFRNCIESKIPNYLENFPRFLGCQRNLSQQYHETLTQEVLSMKVTMVDKNTSLYDVLQMNLYNTYFHLKSDTCRSILESENFDMNFSRFSGIIKGHFAKSLVRRYVSRSALRSLKTLTSIKLPDLCCEKICSSLSNESLIEMCLASLIVYSTER</sequence>
<name>A0ACC2PKB1_9HYME</name>
<comment type="caution">
    <text evidence="1">The sequence shown here is derived from an EMBL/GenBank/DDBJ whole genome shotgun (WGS) entry which is preliminary data.</text>
</comment>
<accession>A0ACC2PKB1</accession>
<reference evidence="1" key="1">
    <citation type="submission" date="2023-04" db="EMBL/GenBank/DDBJ databases">
        <title>A chromosome-level genome assembly of the parasitoid wasp Eretmocerus hayati.</title>
        <authorList>
            <person name="Zhong Y."/>
            <person name="Liu S."/>
            <person name="Liu Y."/>
        </authorList>
    </citation>
    <scope>NUCLEOTIDE SEQUENCE</scope>
    <source>
        <strain evidence="1">ZJU_SS_LIU_2023</strain>
    </source>
</reference>
<evidence type="ECO:0000313" key="1">
    <source>
        <dbReference type="EMBL" id="KAJ8684025.1"/>
    </source>
</evidence>
<dbReference type="EMBL" id="CM056741">
    <property type="protein sequence ID" value="KAJ8684025.1"/>
    <property type="molecule type" value="Genomic_DNA"/>
</dbReference>